<dbReference type="GO" id="GO:0003723">
    <property type="term" value="F:RNA binding"/>
    <property type="evidence" value="ECO:0007669"/>
    <property type="project" value="UniProtKB-KW"/>
</dbReference>
<dbReference type="GO" id="GO:0003743">
    <property type="term" value="F:translation initiation factor activity"/>
    <property type="evidence" value="ECO:0007669"/>
    <property type="project" value="UniProtKB-KW"/>
</dbReference>
<accession>A0A8J4Y2A0</accession>
<evidence type="ECO:0000256" key="1">
    <source>
        <dbReference type="ARBA" id="ARBA00022490"/>
    </source>
</evidence>
<sequence length="161" mass="17630">MGRTKQKDGALCTVPTRVTGASATLIDPIWVSQPETNISNYIIQTDITDHFAVVSQFTDHSTGQCKPVYINKRVLTQTAVQNISNDLAEAFAWEPVNNKFGIIAGEPPSVSVTFFQVNKGQEPTELKKVEKRPCNNLFWSPQGQFVVLAGLRSMNGGAGVY</sequence>
<dbReference type="PANTHER" id="PTHR14068">
    <property type="entry name" value="EUKARYOTIC TRANSLATION INITIATION FACTOR 3 EIF3 -RELATED"/>
    <property type="match status" value="1"/>
</dbReference>
<evidence type="ECO:0000256" key="2">
    <source>
        <dbReference type="ARBA" id="ARBA00022540"/>
    </source>
</evidence>
<dbReference type="GO" id="GO:0005852">
    <property type="term" value="C:eukaryotic translation initiation factor 3 complex"/>
    <property type="evidence" value="ECO:0007669"/>
    <property type="project" value="InterPro"/>
</dbReference>
<evidence type="ECO:0000256" key="5">
    <source>
        <dbReference type="ARBA" id="ARBA00022917"/>
    </source>
</evidence>
<dbReference type="AlphaFoldDB" id="A0A8J4Y2A0"/>
<feature type="domain" description="Translation initiation factor beta propellor-like" evidence="6">
    <location>
        <begin position="60"/>
        <end position="158"/>
    </location>
</feature>
<dbReference type="InterPro" id="IPR011400">
    <property type="entry name" value="EIF3B"/>
</dbReference>
<evidence type="ECO:0000256" key="4">
    <source>
        <dbReference type="ARBA" id="ARBA00022884"/>
    </source>
</evidence>
<dbReference type="PANTHER" id="PTHR14068:SF0">
    <property type="entry name" value="EUKARYOTIC TRANSLATION INITIATION FACTOR 3 SUBUNIT B"/>
    <property type="match status" value="1"/>
</dbReference>
<organism evidence="7 8">
    <name type="scientific">Chionoecetes opilio</name>
    <name type="common">Atlantic snow crab</name>
    <name type="synonym">Cancer opilio</name>
    <dbReference type="NCBI Taxonomy" id="41210"/>
    <lineage>
        <taxon>Eukaryota</taxon>
        <taxon>Metazoa</taxon>
        <taxon>Ecdysozoa</taxon>
        <taxon>Arthropoda</taxon>
        <taxon>Crustacea</taxon>
        <taxon>Multicrustacea</taxon>
        <taxon>Malacostraca</taxon>
        <taxon>Eumalacostraca</taxon>
        <taxon>Eucarida</taxon>
        <taxon>Decapoda</taxon>
        <taxon>Pleocyemata</taxon>
        <taxon>Brachyura</taxon>
        <taxon>Eubrachyura</taxon>
        <taxon>Majoidea</taxon>
        <taxon>Majidae</taxon>
        <taxon>Chionoecetes</taxon>
    </lineage>
</organism>
<evidence type="ECO:0000259" key="6">
    <source>
        <dbReference type="Pfam" id="PF08662"/>
    </source>
</evidence>
<comment type="caution">
    <text evidence="7">The sequence shown here is derived from an EMBL/GenBank/DDBJ whole genome shotgun (WGS) entry which is preliminary data.</text>
</comment>
<dbReference type="OrthoDB" id="10250414at2759"/>
<dbReference type="Pfam" id="PF08662">
    <property type="entry name" value="eIF2A"/>
    <property type="match status" value="1"/>
</dbReference>
<gene>
    <name evidence="7" type="primary">eIF3-S9</name>
    <name evidence="7" type="ORF">GWK47_051406</name>
</gene>
<keyword evidence="8" id="KW-1185">Reference proteome</keyword>
<keyword evidence="4" id="KW-0694">RNA-binding</keyword>
<evidence type="ECO:0000313" key="8">
    <source>
        <dbReference type="Proteomes" id="UP000770661"/>
    </source>
</evidence>
<keyword evidence="1" id="KW-0963">Cytoplasm</keyword>
<keyword evidence="3" id="KW-0853">WD repeat</keyword>
<proteinExistence type="predicted"/>
<reference evidence="7" key="1">
    <citation type="submission" date="2020-07" db="EMBL/GenBank/DDBJ databases">
        <title>The High-quality genome of the commercially important snow crab, Chionoecetes opilio.</title>
        <authorList>
            <person name="Jeong J.-H."/>
            <person name="Ryu S."/>
        </authorList>
    </citation>
    <scope>NUCLEOTIDE SEQUENCE</scope>
    <source>
        <strain evidence="7">MADBK_172401_WGS</strain>
        <tissue evidence="7">Digestive gland</tissue>
    </source>
</reference>
<evidence type="ECO:0000313" key="7">
    <source>
        <dbReference type="EMBL" id="KAG0718992.1"/>
    </source>
</evidence>
<protein>
    <submittedName>
        <fullName evidence="7">Eukaryotic translation initiation factor 3 subunit B</fullName>
    </submittedName>
</protein>
<keyword evidence="5" id="KW-0648">Protein biosynthesis</keyword>
<dbReference type="InterPro" id="IPR013979">
    <property type="entry name" value="TIF_beta_prop-like"/>
</dbReference>
<keyword evidence="2 7" id="KW-0396">Initiation factor</keyword>
<evidence type="ECO:0000256" key="3">
    <source>
        <dbReference type="ARBA" id="ARBA00022574"/>
    </source>
</evidence>
<dbReference type="EMBL" id="JACEEZ010015199">
    <property type="protein sequence ID" value="KAG0718992.1"/>
    <property type="molecule type" value="Genomic_DNA"/>
</dbReference>
<name>A0A8J4Y2A0_CHIOP</name>
<dbReference type="GO" id="GO:0031369">
    <property type="term" value="F:translation initiation factor binding"/>
    <property type="evidence" value="ECO:0007669"/>
    <property type="project" value="InterPro"/>
</dbReference>
<dbReference type="Proteomes" id="UP000770661">
    <property type="component" value="Unassembled WGS sequence"/>
</dbReference>